<dbReference type="GO" id="GO:0005739">
    <property type="term" value="C:mitochondrion"/>
    <property type="evidence" value="ECO:0007669"/>
    <property type="project" value="TreeGrafter"/>
</dbReference>
<dbReference type="SUPFAM" id="SSF52540">
    <property type="entry name" value="P-loop containing nucleoside triphosphate hydrolases"/>
    <property type="match status" value="2"/>
</dbReference>
<evidence type="ECO:0000256" key="7">
    <source>
        <dbReference type="SAM" id="MobiDB-lite"/>
    </source>
</evidence>
<evidence type="ECO:0000256" key="2">
    <source>
        <dbReference type="ARBA" id="ARBA00022679"/>
    </source>
</evidence>
<dbReference type="EC" id="2.5.1.75" evidence="5"/>
<keyword evidence="2 6" id="KW-0808">Transferase</keyword>
<dbReference type="InterPro" id="IPR039657">
    <property type="entry name" value="Dimethylallyltransferase"/>
</dbReference>
<protein>
    <recommendedName>
        <fullName evidence="5">tRNA dimethylallyltransferase</fullName>
        <ecNumber evidence="5">2.5.1.75</ecNumber>
    </recommendedName>
</protein>
<dbReference type="GO" id="GO:0006400">
    <property type="term" value="P:tRNA modification"/>
    <property type="evidence" value="ECO:0007669"/>
    <property type="project" value="TreeGrafter"/>
</dbReference>
<dbReference type="InterPro" id="IPR018022">
    <property type="entry name" value="IPT"/>
</dbReference>
<name>A0A4P9ZJX7_9FUNG</name>
<dbReference type="Proteomes" id="UP000268162">
    <property type="component" value="Unassembled WGS sequence"/>
</dbReference>
<dbReference type="GO" id="GO:0052381">
    <property type="term" value="F:tRNA dimethylallyltransferase activity"/>
    <property type="evidence" value="ECO:0007669"/>
    <property type="project" value="UniProtKB-EC"/>
</dbReference>
<dbReference type="Pfam" id="PF01715">
    <property type="entry name" value="IPPT"/>
    <property type="match status" value="1"/>
</dbReference>
<evidence type="ECO:0000256" key="6">
    <source>
        <dbReference type="RuleBase" id="RU003785"/>
    </source>
</evidence>
<evidence type="ECO:0000313" key="8">
    <source>
        <dbReference type="EMBL" id="RKP33527.1"/>
    </source>
</evidence>
<feature type="region of interest" description="Disordered" evidence="7">
    <location>
        <begin position="442"/>
        <end position="466"/>
    </location>
</feature>
<evidence type="ECO:0000256" key="5">
    <source>
        <dbReference type="RuleBase" id="RU003783"/>
    </source>
</evidence>
<evidence type="ECO:0000256" key="3">
    <source>
        <dbReference type="ARBA" id="ARBA00022741"/>
    </source>
</evidence>
<keyword evidence="9" id="KW-1185">Reference proteome</keyword>
<reference evidence="9" key="1">
    <citation type="journal article" date="2018" name="Nat. Microbiol.">
        <title>Leveraging single-cell genomics to expand the fungal tree of life.</title>
        <authorList>
            <person name="Ahrendt S.R."/>
            <person name="Quandt C.A."/>
            <person name="Ciobanu D."/>
            <person name="Clum A."/>
            <person name="Salamov A."/>
            <person name="Andreopoulos B."/>
            <person name="Cheng J.F."/>
            <person name="Woyke T."/>
            <person name="Pelin A."/>
            <person name="Henrissat B."/>
            <person name="Reynolds N.K."/>
            <person name="Benny G.L."/>
            <person name="Smith M.E."/>
            <person name="James T.Y."/>
            <person name="Grigoriev I.V."/>
        </authorList>
    </citation>
    <scope>NUCLEOTIDE SEQUENCE [LARGE SCALE GENOMIC DNA]</scope>
    <source>
        <strain evidence="9">RSA 468</strain>
    </source>
</reference>
<sequence length="466" mass="52156">MLKQVVAVIGSTGVGKSQLAVELAKAFGGEIINADAMQMYQGFDILTNKVTPGEQEGIPHHLLGCLSPNGEYSVTDFEKDALKKIAEIQARDRLPILVGGTHYYVQAVLWNQSLVSNRAPLPSQPSTAPFPGLTGEVQDFNSLDNPALYRLLNTVDPTMAQQWHPNDRRKLVRSLEVYRDTGRPHSEWIRETQTATHGSQRLRFPTCIFWVGADPPTLNPRLDSRVDQMVQRGLLSELEELRRLEPVTVSGDRDYTRGILQAIGLKEFEPMLQQAQMMGVADYNDPQLDEARTICLERMKIGTRQYAKRQIAWIRNKLLPLFRATEVGPPASAFYLLDANHLDAWSARVRDTAVDVNRAFLASGPLLDPIQVNPAAAPYLNPGQTGPLRSVGDWKKHTCPECTEANQGTPLVLNGQAEWEAHRTSRRHRRSLKWLKVQKDKLKYRSTSPASIPDSKPTGATQPRKH</sequence>
<evidence type="ECO:0000256" key="4">
    <source>
        <dbReference type="ARBA" id="ARBA00022840"/>
    </source>
</evidence>
<dbReference type="EMBL" id="ML003779">
    <property type="protein sequence ID" value="RKP33527.1"/>
    <property type="molecule type" value="Genomic_DNA"/>
</dbReference>
<dbReference type="InterPro" id="IPR027417">
    <property type="entry name" value="P-loop_NTPase"/>
</dbReference>
<comment type="similarity">
    <text evidence="1 6">Belongs to the IPP transferase family.</text>
</comment>
<accession>A0A4P9ZJX7</accession>
<dbReference type="GO" id="GO:0005524">
    <property type="term" value="F:ATP binding"/>
    <property type="evidence" value="ECO:0007669"/>
    <property type="project" value="UniProtKB-KW"/>
</dbReference>
<keyword evidence="4 6" id="KW-0067">ATP-binding</keyword>
<comment type="catalytic activity">
    <reaction evidence="5">
        <text>adenosine(37) in tRNA + dimethylallyl diphosphate = N(6)-dimethylallyladenosine(37) in tRNA + diphosphate</text>
        <dbReference type="Rhea" id="RHEA:26482"/>
        <dbReference type="Rhea" id="RHEA-COMP:10162"/>
        <dbReference type="Rhea" id="RHEA-COMP:10375"/>
        <dbReference type="ChEBI" id="CHEBI:33019"/>
        <dbReference type="ChEBI" id="CHEBI:57623"/>
        <dbReference type="ChEBI" id="CHEBI:74411"/>
        <dbReference type="ChEBI" id="CHEBI:74415"/>
        <dbReference type="EC" id="2.5.1.75"/>
    </reaction>
</comment>
<organism evidence="8 9">
    <name type="scientific">Dimargaris cristalligena</name>
    <dbReference type="NCBI Taxonomy" id="215637"/>
    <lineage>
        <taxon>Eukaryota</taxon>
        <taxon>Fungi</taxon>
        <taxon>Fungi incertae sedis</taxon>
        <taxon>Zoopagomycota</taxon>
        <taxon>Kickxellomycotina</taxon>
        <taxon>Dimargaritomycetes</taxon>
        <taxon>Dimargaritales</taxon>
        <taxon>Dimargaritaceae</taxon>
        <taxon>Dimargaris</taxon>
    </lineage>
</organism>
<dbReference type="PANTHER" id="PTHR11088:SF89">
    <property type="entry name" value="TRNA DIMETHYLALLYLTRANSFERASE"/>
    <property type="match status" value="1"/>
</dbReference>
<dbReference type="NCBIfam" id="TIGR00174">
    <property type="entry name" value="miaA"/>
    <property type="match status" value="1"/>
</dbReference>
<evidence type="ECO:0000313" key="9">
    <source>
        <dbReference type="Proteomes" id="UP000268162"/>
    </source>
</evidence>
<dbReference type="Gene3D" id="3.40.50.300">
    <property type="entry name" value="P-loop containing nucleotide triphosphate hydrolases"/>
    <property type="match status" value="1"/>
</dbReference>
<dbReference type="PANTHER" id="PTHR11088">
    <property type="entry name" value="TRNA DIMETHYLALLYLTRANSFERASE"/>
    <property type="match status" value="1"/>
</dbReference>
<keyword evidence="5" id="KW-0819">tRNA processing</keyword>
<dbReference type="HAMAP" id="MF_00185">
    <property type="entry name" value="IPP_trans"/>
    <property type="match status" value="1"/>
</dbReference>
<dbReference type="Gene3D" id="1.10.20.140">
    <property type="match status" value="1"/>
</dbReference>
<proteinExistence type="inferred from homology"/>
<dbReference type="STRING" id="215637.A0A4P9ZJX7"/>
<dbReference type="Gene3D" id="3.30.160.60">
    <property type="entry name" value="Classic Zinc Finger"/>
    <property type="match status" value="1"/>
</dbReference>
<dbReference type="AlphaFoldDB" id="A0A4P9ZJX7"/>
<evidence type="ECO:0000256" key="1">
    <source>
        <dbReference type="ARBA" id="ARBA00005842"/>
    </source>
</evidence>
<keyword evidence="3 6" id="KW-0547">Nucleotide-binding</keyword>
<gene>
    <name evidence="8" type="ORF">BJ085DRAFT_37937</name>
</gene>